<dbReference type="GO" id="GO:0031012">
    <property type="term" value="C:extracellular matrix"/>
    <property type="evidence" value="ECO:0007669"/>
    <property type="project" value="TreeGrafter"/>
</dbReference>
<feature type="non-terminal residue" evidence="2">
    <location>
        <position position="1"/>
    </location>
</feature>
<keyword evidence="3" id="KW-1185">Reference proteome</keyword>
<dbReference type="Gene3D" id="3.60.10.10">
    <property type="entry name" value="Endonuclease/exonuclease/phosphatase"/>
    <property type="match status" value="1"/>
</dbReference>
<reference evidence="2 3" key="1">
    <citation type="submission" date="2024-05" db="EMBL/GenBank/DDBJ databases">
        <authorList>
            <person name="Wallberg A."/>
        </authorList>
    </citation>
    <scope>NUCLEOTIDE SEQUENCE [LARGE SCALE GENOMIC DNA]</scope>
</reference>
<dbReference type="Pfam" id="PF14529">
    <property type="entry name" value="Exo_endo_phos_2"/>
    <property type="match status" value="1"/>
</dbReference>
<dbReference type="SUPFAM" id="SSF56219">
    <property type="entry name" value="DNase I-like"/>
    <property type="match status" value="1"/>
</dbReference>
<sequence length="345" mass="39762">CNLYIDEFLLEGNHIGINKTTLKGNHANINADILEESLVKPSQLPNDKLNCFNRRGLHFIHINARSMLHKLSEIKLLAMKIKPAVISITETWLDICQPDGSLHIEGYNLLRRDRLTHGGGVCAYVRADLAYNPKVELQNVELEDLWFEILLPLSKPIFVGTCYRAPYNNKIIECLESTMSKLRSDCDTIILGDFNICMLNDNSSLRNRYIELLDTHNFTQLINSPTRVTQSSATIIDHIHTNNQEKICQSGIIESGISDHYITYCTRKVIKCQINKHNPIKIRSMKNYSNDIFVEKLQSLDWSVVTKCIVDVNEAWENSKHYLLLLWMRLRRKKKLELNVEQNLG</sequence>
<comment type="caution">
    <text evidence="2">The sequence shown here is derived from an EMBL/GenBank/DDBJ whole genome shotgun (WGS) entry which is preliminary data.</text>
</comment>
<proteinExistence type="predicted"/>
<dbReference type="AlphaFoldDB" id="A0AAV2SL11"/>
<evidence type="ECO:0000313" key="3">
    <source>
        <dbReference type="Proteomes" id="UP001497623"/>
    </source>
</evidence>
<dbReference type="InterPro" id="IPR036691">
    <property type="entry name" value="Endo/exonu/phosph_ase_sf"/>
</dbReference>
<dbReference type="GO" id="GO:0007508">
    <property type="term" value="P:larval heart development"/>
    <property type="evidence" value="ECO:0007669"/>
    <property type="project" value="TreeGrafter"/>
</dbReference>
<dbReference type="InterPro" id="IPR005135">
    <property type="entry name" value="Endo/exonuclease/phosphatase"/>
</dbReference>
<dbReference type="GO" id="GO:0003824">
    <property type="term" value="F:catalytic activity"/>
    <property type="evidence" value="ECO:0007669"/>
    <property type="project" value="InterPro"/>
</dbReference>
<gene>
    <name evidence="2" type="ORF">MNOR_LOCUS38900</name>
</gene>
<accession>A0AAV2SL11</accession>
<dbReference type="PANTHER" id="PTHR33395">
    <property type="entry name" value="TRANSCRIPTASE, PUTATIVE-RELATED-RELATED"/>
    <property type="match status" value="1"/>
</dbReference>
<feature type="domain" description="Endonuclease/exonuclease/phosphatase" evidence="1">
    <location>
        <begin position="158"/>
        <end position="263"/>
    </location>
</feature>
<dbReference type="EMBL" id="CAXKWB010093795">
    <property type="protein sequence ID" value="CAL4218293.1"/>
    <property type="molecule type" value="Genomic_DNA"/>
</dbReference>
<protein>
    <recommendedName>
        <fullName evidence="1">Endonuclease/exonuclease/phosphatase domain-containing protein</fullName>
    </recommendedName>
</protein>
<dbReference type="PANTHER" id="PTHR33395:SF22">
    <property type="entry name" value="REVERSE TRANSCRIPTASE DOMAIN-CONTAINING PROTEIN"/>
    <property type="match status" value="1"/>
</dbReference>
<dbReference type="Proteomes" id="UP001497623">
    <property type="component" value="Unassembled WGS sequence"/>
</dbReference>
<evidence type="ECO:0000259" key="1">
    <source>
        <dbReference type="Pfam" id="PF14529"/>
    </source>
</evidence>
<evidence type="ECO:0000313" key="2">
    <source>
        <dbReference type="EMBL" id="CAL4218293.1"/>
    </source>
</evidence>
<name>A0AAV2SL11_MEGNR</name>
<organism evidence="2 3">
    <name type="scientific">Meganyctiphanes norvegica</name>
    <name type="common">Northern krill</name>
    <name type="synonym">Thysanopoda norvegica</name>
    <dbReference type="NCBI Taxonomy" id="48144"/>
    <lineage>
        <taxon>Eukaryota</taxon>
        <taxon>Metazoa</taxon>
        <taxon>Ecdysozoa</taxon>
        <taxon>Arthropoda</taxon>
        <taxon>Crustacea</taxon>
        <taxon>Multicrustacea</taxon>
        <taxon>Malacostraca</taxon>
        <taxon>Eumalacostraca</taxon>
        <taxon>Eucarida</taxon>
        <taxon>Euphausiacea</taxon>
        <taxon>Euphausiidae</taxon>
        <taxon>Meganyctiphanes</taxon>
    </lineage>
</organism>
<dbReference type="GO" id="GO:0061343">
    <property type="term" value="P:cell adhesion involved in heart morphogenesis"/>
    <property type="evidence" value="ECO:0007669"/>
    <property type="project" value="TreeGrafter"/>
</dbReference>